<dbReference type="GO" id="GO:0006688">
    <property type="term" value="P:glycosphingolipid biosynthetic process"/>
    <property type="evidence" value="ECO:0007669"/>
    <property type="project" value="TreeGrafter"/>
</dbReference>
<evidence type="ECO:0000256" key="7">
    <source>
        <dbReference type="ARBA" id="ARBA00022786"/>
    </source>
</evidence>
<dbReference type="InterPro" id="IPR036047">
    <property type="entry name" value="F-box-like_dom_sf"/>
</dbReference>
<dbReference type="InterPro" id="IPR027791">
    <property type="entry name" value="Galactosyl_T_C"/>
</dbReference>
<evidence type="ECO:0000256" key="4">
    <source>
        <dbReference type="ARBA" id="ARBA00022676"/>
    </source>
</evidence>
<evidence type="ECO:0000313" key="14">
    <source>
        <dbReference type="EMBL" id="CAJ0605634.1"/>
    </source>
</evidence>
<dbReference type="GO" id="GO:0008378">
    <property type="term" value="F:galactosyltransferase activity"/>
    <property type="evidence" value="ECO:0007669"/>
    <property type="project" value="TreeGrafter"/>
</dbReference>
<dbReference type="InterPro" id="IPR029044">
    <property type="entry name" value="Nucleotide-diphossugar_trans"/>
</dbReference>
<evidence type="ECO:0000313" key="15">
    <source>
        <dbReference type="Proteomes" id="UP001176961"/>
    </source>
</evidence>
<evidence type="ECO:0000256" key="10">
    <source>
        <dbReference type="ARBA" id="ARBA00023136"/>
    </source>
</evidence>
<feature type="transmembrane region" description="Helical" evidence="12">
    <location>
        <begin position="57"/>
        <end position="76"/>
    </location>
</feature>
<feature type="transmembrane region" description="Helical" evidence="12">
    <location>
        <begin position="16"/>
        <end position="36"/>
    </location>
</feature>
<proteinExistence type="inferred from homology"/>
<gene>
    <name evidence="14" type="ORF">CYNAS_LOCUS17617</name>
</gene>
<dbReference type="GO" id="GO:0016020">
    <property type="term" value="C:membrane"/>
    <property type="evidence" value="ECO:0007669"/>
    <property type="project" value="UniProtKB-SubCell"/>
</dbReference>
<dbReference type="GO" id="GO:0033842">
    <property type="term" value="F:N-acetyl-beta-glucosaminyl-derivative 4-beta-N-acetylgalactosaminyltransferase activity"/>
    <property type="evidence" value="ECO:0007669"/>
    <property type="project" value="TreeGrafter"/>
</dbReference>
<dbReference type="Pfam" id="PF02709">
    <property type="entry name" value="Glyco_transf_7C"/>
    <property type="match status" value="1"/>
</dbReference>
<dbReference type="PANTHER" id="PTHR19300">
    <property type="entry name" value="BETA-1,4-GALACTOSYLTRANSFERASE"/>
    <property type="match status" value="1"/>
</dbReference>
<dbReference type="Pfam" id="PF12937">
    <property type="entry name" value="F-box-like"/>
    <property type="match status" value="1"/>
</dbReference>
<keyword evidence="6 12" id="KW-0812">Transmembrane</keyword>
<keyword evidence="5" id="KW-0808">Transferase</keyword>
<accession>A0AA36H7S2</accession>
<feature type="domain" description="F-box" evidence="13">
    <location>
        <begin position="445"/>
        <end position="492"/>
    </location>
</feature>
<comment type="pathway">
    <text evidence="2">Protein modification; protein glycosylation.</text>
</comment>
<evidence type="ECO:0000256" key="6">
    <source>
        <dbReference type="ARBA" id="ARBA00022692"/>
    </source>
</evidence>
<dbReference type="GO" id="GO:0005794">
    <property type="term" value="C:Golgi apparatus"/>
    <property type="evidence" value="ECO:0007669"/>
    <property type="project" value="TreeGrafter"/>
</dbReference>
<evidence type="ECO:0000256" key="5">
    <source>
        <dbReference type="ARBA" id="ARBA00022679"/>
    </source>
</evidence>
<evidence type="ECO:0000256" key="12">
    <source>
        <dbReference type="SAM" id="Phobius"/>
    </source>
</evidence>
<dbReference type="InterPro" id="IPR006553">
    <property type="entry name" value="Leu-rich_rpt_Cys-con_subtyp"/>
</dbReference>
<dbReference type="SMART" id="SM00367">
    <property type="entry name" value="LRR_CC"/>
    <property type="match status" value="2"/>
</dbReference>
<organism evidence="14 15">
    <name type="scientific">Cylicocyclus nassatus</name>
    <name type="common">Nematode worm</name>
    <dbReference type="NCBI Taxonomy" id="53992"/>
    <lineage>
        <taxon>Eukaryota</taxon>
        <taxon>Metazoa</taxon>
        <taxon>Ecdysozoa</taxon>
        <taxon>Nematoda</taxon>
        <taxon>Chromadorea</taxon>
        <taxon>Rhabditida</taxon>
        <taxon>Rhabditina</taxon>
        <taxon>Rhabditomorpha</taxon>
        <taxon>Strongyloidea</taxon>
        <taxon>Strongylidae</taxon>
        <taxon>Cylicocyclus</taxon>
    </lineage>
</organism>
<evidence type="ECO:0000256" key="2">
    <source>
        <dbReference type="ARBA" id="ARBA00004922"/>
    </source>
</evidence>
<sequence>FFQWHIRSSKAFNVSIPLHFISGLLAYWCAPSRSGLRFSRMLRKCYCICRNFSPKHLVFLVVAFSTVYLMLLKYTASSHKPFVRTSIHHAVEVKANVVRPLHPLDEPDPKELENARQTLNFLNNIDSLEQKQTPKTTFTLNPGGVCPDPILVPDLRGSLPQAVLLIENLQEADVAAAHPEVKPGGEWSPADCKARYRVAIIIPFRDRQSHLTRLLDFLIPVLQRQRLDFRFIVTEQYGNDLFNKGRIMNAAFRFAETLNVDCVIFHDVDMFPQDDRNPYSCPTSPRHMGAFVSNLGYQLWYKEIVGGVLAVSMEDYRMINGYSNMYWAWGGEDDDMGKRILSLNYTIERPDSDTGRYSMLKHVKRKRTAPKLIYKLLDIAEKRVAYDGLNETDKWTVRKISIRPLYYHLYVDVGSAPEEWLAVQLRMFSMEMEAYSCHNRLLQRMVNLDTLPEHIILKILHNLGSLVHIATCGVISRRWYRVSRQDLLWRHAEFLGDYRLNLRQLAAFIKSPLALKVVSLSIEGYIVRSANTYSQSALTNHVLTLMGKKMQRLRSLTIRNANICNIALKCMPKTLEHLCLNGSIIGYCAMDDLAHPETLPNLREFCLDYVHNLSSNSRSFHFIFQKKNLTKLEVRHCNGISNDDLIQIPNFLVNLQILNLSEIKYLNDFVLESLSFLKSLVQLFIAFTMVSDEGIHSLVKNCSTLELLDVRGCPKVTGQSLLALSSMKSLREVWILQLMNGCADARIALKEAGSPLQILDEIDRQKMAIPQPMDFYSIYFANVLSKRNDDEIMAPF</sequence>
<dbReference type="AlphaFoldDB" id="A0AA36H7S2"/>
<evidence type="ECO:0000256" key="11">
    <source>
        <dbReference type="ARBA" id="ARBA00023180"/>
    </source>
</evidence>
<evidence type="ECO:0000256" key="9">
    <source>
        <dbReference type="ARBA" id="ARBA00022989"/>
    </source>
</evidence>
<dbReference type="CDD" id="cd00899">
    <property type="entry name" value="b4GalT"/>
    <property type="match status" value="1"/>
</dbReference>
<protein>
    <recommendedName>
        <fullName evidence="13">F-box domain-containing protein</fullName>
    </recommendedName>
</protein>
<comment type="similarity">
    <text evidence="3">Belongs to the glycosyltransferase 7 family.</text>
</comment>
<dbReference type="SUPFAM" id="SSF53448">
    <property type="entry name" value="Nucleotide-diphospho-sugar transferases"/>
    <property type="match status" value="1"/>
</dbReference>
<dbReference type="InterPro" id="IPR027995">
    <property type="entry name" value="Galactosyl_T_N"/>
</dbReference>
<dbReference type="InterPro" id="IPR001810">
    <property type="entry name" value="F-box_dom"/>
</dbReference>
<dbReference type="SUPFAM" id="SSF52047">
    <property type="entry name" value="RNI-like"/>
    <property type="match status" value="1"/>
</dbReference>
<keyword evidence="10 12" id="KW-0472">Membrane</keyword>
<keyword evidence="11" id="KW-0325">Glycoprotein</keyword>
<dbReference type="PRINTS" id="PR02050">
    <property type="entry name" value="B14GALTRFASE"/>
</dbReference>
<evidence type="ECO:0000259" key="13">
    <source>
        <dbReference type="PROSITE" id="PS50181"/>
    </source>
</evidence>
<dbReference type="EMBL" id="CATQJL010000316">
    <property type="protein sequence ID" value="CAJ0605634.1"/>
    <property type="molecule type" value="Genomic_DNA"/>
</dbReference>
<evidence type="ECO:0000256" key="3">
    <source>
        <dbReference type="ARBA" id="ARBA00005735"/>
    </source>
</evidence>
<evidence type="ECO:0000256" key="1">
    <source>
        <dbReference type="ARBA" id="ARBA00004606"/>
    </source>
</evidence>
<dbReference type="SUPFAM" id="SSF81383">
    <property type="entry name" value="F-box domain"/>
    <property type="match status" value="1"/>
</dbReference>
<dbReference type="InterPro" id="IPR003859">
    <property type="entry name" value="Galactosyl_T"/>
</dbReference>
<dbReference type="PANTHER" id="PTHR19300:SF46">
    <property type="entry name" value="BETA-1,4-N-ACETYLGALACTOSAMINYLTRANSFERASE"/>
    <property type="match status" value="1"/>
</dbReference>
<dbReference type="Gene3D" id="1.20.1280.50">
    <property type="match status" value="1"/>
</dbReference>
<dbReference type="Proteomes" id="UP001176961">
    <property type="component" value="Unassembled WGS sequence"/>
</dbReference>
<comment type="subcellular location">
    <subcellularLocation>
        <location evidence="1">Membrane</location>
        <topology evidence="1">Single-pass type II membrane protein</topology>
    </subcellularLocation>
</comment>
<keyword evidence="15" id="KW-1185">Reference proteome</keyword>
<dbReference type="Gene3D" id="3.80.10.10">
    <property type="entry name" value="Ribonuclease Inhibitor"/>
    <property type="match status" value="1"/>
</dbReference>
<dbReference type="InterPro" id="IPR032675">
    <property type="entry name" value="LRR_dom_sf"/>
</dbReference>
<dbReference type="GO" id="GO:0005975">
    <property type="term" value="P:carbohydrate metabolic process"/>
    <property type="evidence" value="ECO:0007669"/>
    <property type="project" value="InterPro"/>
</dbReference>
<feature type="non-terminal residue" evidence="14">
    <location>
        <position position="796"/>
    </location>
</feature>
<keyword evidence="8" id="KW-0735">Signal-anchor</keyword>
<keyword evidence="9 12" id="KW-1133">Transmembrane helix</keyword>
<dbReference type="Gene3D" id="3.90.550.10">
    <property type="entry name" value="Spore Coat Polysaccharide Biosynthesis Protein SpsA, Chain A"/>
    <property type="match status" value="1"/>
</dbReference>
<dbReference type="Pfam" id="PF13733">
    <property type="entry name" value="Glyco_transf_7N"/>
    <property type="match status" value="1"/>
</dbReference>
<evidence type="ECO:0000256" key="8">
    <source>
        <dbReference type="ARBA" id="ARBA00022968"/>
    </source>
</evidence>
<name>A0AA36H7S2_CYLNA</name>
<reference evidence="14" key="1">
    <citation type="submission" date="2023-07" db="EMBL/GenBank/DDBJ databases">
        <authorList>
            <consortium name="CYATHOMIX"/>
        </authorList>
    </citation>
    <scope>NUCLEOTIDE SEQUENCE</scope>
    <source>
        <strain evidence="14">N/A</strain>
    </source>
</reference>
<keyword evidence="4" id="KW-0328">Glycosyltransferase</keyword>
<dbReference type="PROSITE" id="PS50181">
    <property type="entry name" value="FBOX"/>
    <property type="match status" value="1"/>
</dbReference>
<comment type="caution">
    <text evidence="14">The sequence shown here is derived from an EMBL/GenBank/DDBJ whole genome shotgun (WGS) entry which is preliminary data.</text>
</comment>
<keyword evidence="7" id="KW-0833">Ubl conjugation pathway</keyword>